<feature type="compositionally biased region" description="Polar residues" evidence="1">
    <location>
        <begin position="71"/>
        <end position="88"/>
    </location>
</feature>
<evidence type="ECO:0000256" key="1">
    <source>
        <dbReference type="SAM" id="MobiDB-lite"/>
    </source>
</evidence>
<organism evidence="2 3">
    <name type="scientific">Pleuronectes platessa</name>
    <name type="common">European plaice</name>
    <dbReference type="NCBI Taxonomy" id="8262"/>
    <lineage>
        <taxon>Eukaryota</taxon>
        <taxon>Metazoa</taxon>
        <taxon>Chordata</taxon>
        <taxon>Craniata</taxon>
        <taxon>Vertebrata</taxon>
        <taxon>Euteleostomi</taxon>
        <taxon>Actinopterygii</taxon>
        <taxon>Neopterygii</taxon>
        <taxon>Teleostei</taxon>
        <taxon>Neoteleostei</taxon>
        <taxon>Acanthomorphata</taxon>
        <taxon>Carangaria</taxon>
        <taxon>Pleuronectiformes</taxon>
        <taxon>Pleuronectoidei</taxon>
        <taxon>Pleuronectidae</taxon>
        <taxon>Pleuronectes</taxon>
    </lineage>
</organism>
<evidence type="ECO:0000313" key="3">
    <source>
        <dbReference type="Proteomes" id="UP001153269"/>
    </source>
</evidence>
<keyword evidence="3" id="KW-1185">Reference proteome</keyword>
<feature type="region of interest" description="Disordered" evidence="1">
    <location>
        <begin position="71"/>
        <end position="108"/>
    </location>
</feature>
<proteinExistence type="predicted"/>
<reference evidence="2" key="1">
    <citation type="submission" date="2020-03" db="EMBL/GenBank/DDBJ databases">
        <authorList>
            <person name="Weist P."/>
        </authorList>
    </citation>
    <scope>NUCLEOTIDE SEQUENCE</scope>
</reference>
<protein>
    <submittedName>
        <fullName evidence="2">Uncharacterized protein</fullName>
    </submittedName>
</protein>
<sequence length="108" mass="12059">MSVGHVTGGSHADLEESDECKKLDAELLLSSQQFCLEPAAPPWLHRNVSMIPRSFITRFDSLQLHSCDSGSHLPSVTSSSCFKQSNTDRPAERRLCCTKRPTDRARTR</sequence>
<feature type="compositionally biased region" description="Basic and acidic residues" evidence="1">
    <location>
        <begin position="89"/>
        <end position="108"/>
    </location>
</feature>
<evidence type="ECO:0000313" key="2">
    <source>
        <dbReference type="EMBL" id="CAB1447088.1"/>
    </source>
</evidence>
<name>A0A9N7V796_PLEPL</name>
<accession>A0A9N7V796</accession>
<dbReference type="EMBL" id="CADEAL010003936">
    <property type="protein sequence ID" value="CAB1447088.1"/>
    <property type="molecule type" value="Genomic_DNA"/>
</dbReference>
<dbReference type="Proteomes" id="UP001153269">
    <property type="component" value="Unassembled WGS sequence"/>
</dbReference>
<dbReference type="AlphaFoldDB" id="A0A9N7V796"/>
<comment type="caution">
    <text evidence="2">The sequence shown here is derived from an EMBL/GenBank/DDBJ whole genome shotgun (WGS) entry which is preliminary data.</text>
</comment>
<gene>
    <name evidence="2" type="ORF">PLEPLA_LOCUS34785</name>
</gene>